<dbReference type="Proteomes" id="UP000694420">
    <property type="component" value="Unplaced"/>
</dbReference>
<evidence type="ECO:0000256" key="1">
    <source>
        <dbReference type="SAM" id="MobiDB-lite"/>
    </source>
</evidence>
<keyword evidence="3" id="KW-1185">Reference proteome</keyword>
<dbReference type="Pfam" id="PF15382">
    <property type="entry name" value="DUF4609"/>
    <property type="match status" value="1"/>
</dbReference>
<evidence type="ECO:0000313" key="3">
    <source>
        <dbReference type="Proteomes" id="UP000694420"/>
    </source>
</evidence>
<dbReference type="AlphaFoldDB" id="A0A8C7E932"/>
<sequence>MVTAVCTLEATASTREAMRSQLRPSFFLRMAFSAYTRAHSTFFCCRACGSRASSSRGRSRLVSTNKRFRPAPGKSAWEKVTKKKTHIPKIVITGPLDDSMSLRSADDLPQTQTIRELADLGPYRMHRQPSTVEAYRPCPEAARGPATITGTE</sequence>
<proteinExistence type="predicted"/>
<organism evidence="2 3">
    <name type="scientific">Nothoprocta perdicaria</name>
    <name type="common">Chilean tinamou</name>
    <name type="synonym">Crypturus perdicarius</name>
    <dbReference type="NCBI Taxonomy" id="30464"/>
    <lineage>
        <taxon>Eukaryota</taxon>
        <taxon>Metazoa</taxon>
        <taxon>Chordata</taxon>
        <taxon>Craniata</taxon>
        <taxon>Vertebrata</taxon>
        <taxon>Euteleostomi</taxon>
        <taxon>Archelosauria</taxon>
        <taxon>Archosauria</taxon>
        <taxon>Dinosauria</taxon>
        <taxon>Saurischia</taxon>
        <taxon>Theropoda</taxon>
        <taxon>Coelurosauria</taxon>
        <taxon>Aves</taxon>
        <taxon>Palaeognathae</taxon>
        <taxon>Tinamiformes</taxon>
        <taxon>Tinamidae</taxon>
        <taxon>Nothoprocta</taxon>
    </lineage>
</organism>
<evidence type="ECO:0000313" key="2">
    <source>
        <dbReference type="Ensembl" id="ENSNPEP00000002883.1"/>
    </source>
</evidence>
<dbReference type="PANTHER" id="PTHR38649">
    <property type="entry name" value="SPERMATOGENESIS-ASSOCIATED PROTEIN 33"/>
    <property type="match status" value="1"/>
</dbReference>
<dbReference type="PANTHER" id="PTHR38649:SF1">
    <property type="entry name" value="SPERMATOGENESIS-ASSOCIATED PROTEIN 33"/>
    <property type="match status" value="1"/>
</dbReference>
<protein>
    <submittedName>
        <fullName evidence="2">Uncharacterized protein</fullName>
    </submittedName>
</protein>
<accession>A0A8C7E932</accession>
<dbReference type="GO" id="GO:0005634">
    <property type="term" value="C:nucleus"/>
    <property type="evidence" value="ECO:0007669"/>
    <property type="project" value="TreeGrafter"/>
</dbReference>
<feature type="region of interest" description="Disordered" evidence="1">
    <location>
        <begin position="54"/>
        <end position="80"/>
    </location>
</feature>
<dbReference type="Ensembl" id="ENSNPET00000002940.1">
    <property type="protein sequence ID" value="ENSNPEP00000002883.1"/>
    <property type="gene ID" value="ENSNPEG00000002226.1"/>
</dbReference>
<dbReference type="InterPro" id="IPR027930">
    <property type="entry name" value="DUF4609"/>
</dbReference>
<reference evidence="2" key="1">
    <citation type="submission" date="2025-08" db="UniProtKB">
        <authorList>
            <consortium name="Ensembl"/>
        </authorList>
    </citation>
    <scope>IDENTIFICATION</scope>
</reference>
<dbReference type="GO" id="GO:0005737">
    <property type="term" value="C:cytoplasm"/>
    <property type="evidence" value="ECO:0007669"/>
    <property type="project" value="TreeGrafter"/>
</dbReference>
<name>A0A8C7E932_NOTPE</name>
<reference evidence="2" key="2">
    <citation type="submission" date="2025-09" db="UniProtKB">
        <authorList>
            <consortium name="Ensembl"/>
        </authorList>
    </citation>
    <scope>IDENTIFICATION</scope>
</reference>